<protein>
    <submittedName>
        <fullName evidence="1">Uncharacterized protein</fullName>
    </submittedName>
</protein>
<gene>
    <name evidence="1" type="ORF">PIB30_091660</name>
</gene>
<name>A0ABU6TVB2_9FABA</name>
<accession>A0ABU6TVB2</accession>
<keyword evidence="2" id="KW-1185">Reference proteome</keyword>
<evidence type="ECO:0000313" key="2">
    <source>
        <dbReference type="Proteomes" id="UP001341840"/>
    </source>
</evidence>
<feature type="non-terminal residue" evidence="1">
    <location>
        <position position="109"/>
    </location>
</feature>
<evidence type="ECO:0000313" key="1">
    <source>
        <dbReference type="EMBL" id="MED6152395.1"/>
    </source>
</evidence>
<comment type="caution">
    <text evidence="1">The sequence shown here is derived from an EMBL/GenBank/DDBJ whole genome shotgun (WGS) entry which is preliminary data.</text>
</comment>
<proteinExistence type="predicted"/>
<sequence length="109" mass="12337">MACNNQVTFEEQGVKSRLASKRDHEALRSQVTTHMRGNHLSHPRICAAHFCLDKRPTHTSETPRICISSSAYAWLSTSSITLRRGQNVTRKQLPRICVDISLPLTHMRG</sequence>
<dbReference type="EMBL" id="JASCZI010092465">
    <property type="protein sequence ID" value="MED6152395.1"/>
    <property type="molecule type" value="Genomic_DNA"/>
</dbReference>
<reference evidence="1 2" key="1">
    <citation type="journal article" date="2023" name="Plants (Basel)">
        <title>Bridging the Gap: Combining Genomics and Transcriptomics Approaches to Understand Stylosanthes scabra, an Orphan Legume from the Brazilian Caatinga.</title>
        <authorList>
            <person name="Ferreira-Neto J.R.C."/>
            <person name="da Silva M.D."/>
            <person name="Binneck E."/>
            <person name="de Melo N.F."/>
            <person name="da Silva R.H."/>
            <person name="de Melo A.L.T.M."/>
            <person name="Pandolfi V."/>
            <person name="Bustamante F.O."/>
            <person name="Brasileiro-Vidal A.C."/>
            <person name="Benko-Iseppon A.M."/>
        </authorList>
    </citation>
    <scope>NUCLEOTIDE SEQUENCE [LARGE SCALE GENOMIC DNA]</scope>
    <source>
        <tissue evidence="1">Leaves</tissue>
    </source>
</reference>
<dbReference type="Proteomes" id="UP001341840">
    <property type="component" value="Unassembled WGS sequence"/>
</dbReference>
<organism evidence="1 2">
    <name type="scientific">Stylosanthes scabra</name>
    <dbReference type="NCBI Taxonomy" id="79078"/>
    <lineage>
        <taxon>Eukaryota</taxon>
        <taxon>Viridiplantae</taxon>
        <taxon>Streptophyta</taxon>
        <taxon>Embryophyta</taxon>
        <taxon>Tracheophyta</taxon>
        <taxon>Spermatophyta</taxon>
        <taxon>Magnoliopsida</taxon>
        <taxon>eudicotyledons</taxon>
        <taxon>Gunneridae</taxon>
        <taxon>Pentapetalae</taxon>
        <taxon>rosids</taxon>
        <taxon>fabids</taxon>
        <taxon>Fabales</taxon>
        <taxon>Fabaceae</taxon>
        <taxon>Papilionoideae</taxon>
        <taxon>50 kb inversion clade</taxon>
        <taxon>dalbergioids sensu lato</taxon>
        <taxon>Dalbergieae</taxon>
        <taxon>Pterocarpus clade</taxon>
        <taxon>Stylosanthes</taxon>
    </lineage>
</organism>